<comment type="function">
    <text evidence="9">Involved in targeting and insertion of nascent membrane proteins into the cytoplasmic membrane. Binds to the hydrophobic signal sequence of the ribosome-nascent chain (RNC) as it emerges from the ribosomes. The SRP-RNC complex is then targeted to the cytoplasmic membrane where it interacts with the SRP receptor FtsY.</text>
</comment>
<dbReference type="EMBL" id="ANHZ02000017">
    <property type="protein sequence ID" value="EME36174.1"/>
    <property type="molecule type" value="Genomic_DNA"/>
</dbReference>
<dbReference type="Pfam" id="PF02881">
    <property type="entry name" value="SRP54_N"/>
    <property type="match status" value="1"/>
</dbReference>
<comment type="caution">
    <text evidence="12">The sequence shown here is derived from an EMBL/GenBank/DDBJ whole genome shotgun (WGS) entry which is preliminary data.</text>
</comment>
<dbReference type="GO" id="GO:0048500">
    <property type="term" value="C:signal recognition particle"/>
    <property type="evidence" value="ECO:0007669"/>
    <property type="project" value="UniProtKB-UniRule"/>
</dbReference>
<evidence type="ECO:0000256" key="4">
    <source>
        <dbReference type="ARBA" id="ARBA00022884"/>
    </source>
</evidence>
<keyword evidence="3 9" id="KW-0378">Hydrolase</keyword>
<feature type="binding site" evidence="9">
    <location>
        <begin position="198"/>
        <end position="202"/>
    </location>
    <ligand>
        <name>GTP</name>
        <dbReference type="ChEBI" id="CHEBI:37565"/>
    </ligand>
</feature>
<feature type="domain" description="SRP54-type proteins GTP-binding" evidence="11">
    <location>
        <begin position="277"/>
        <end position="290"/>
    </location>
</feature>
<feature type="compositionally biased region" description="Low complexity" evidence="10">
    <location>
        <begin position="495"/>
        <end position="515"/>
    </location>
</feature>
<dbReference type="STRING" id="71999.KPaMU14_04590"/>
<dbReference type="SUPFAM" id="SSF47446">
    <property type="entry name" value="Signal peptide-binding domain"/>
    <property type="match status" value="1"/>
</dbReference>
<sequence length="543" mass="58455">MFNSLSDRLTATFKNLRGKGKLSEADVDATVREIRRALLDADVAVPVVREFTAAVKERALSAEVNEALNPGQQVVKIVNDQLQEILGGQTRRIRMAKTGPTIIMLAGLQGAGKTTLAGKLSYWLKSQGHRPLLVASDLQRPNAVTQLKVVGERAGVPVWAPHPGTTSEFDDPTGDPVEVAREGVEHARSKLYDVVIVDTAGRLGVDQPLMRQARDIRDAVQPDEVLFVIDAMIGQDAVQTAQAFNEGVDFTGVVLSKLDGDARGGAALSVASVTGKPIMFASTGEGVKDFEQFHPDRMASRILDMGDVMTLIEQAEKTWDQAEAQKMAKKFADQEDFTFEDFLAQMQQLKKMGSMKKLLGMMPGMAGMREQLENFDESALTRIEAIIQSMTPHERVAPKIMNGSRRARIAKGSGATVQEVNQLMERFGQAQKMMRKMSQGKGMPNLPGMGGGAPGMGPQGGNPMAGMQGMQGMQGLPGAGGGKSSKSKAKKKGSRSGNPAKRAQEAAAAQNRSKAPTGSSFGQPQQPEQNLKNLPKGFEKFLK</sequence>
<dbReference type="InterPro" id="IPR036891">
    <property type="entry name" value="Signal_recog_part_SRP54_M_sf"/>
</dbReference>
<dbReference type="Gene3D" id="1.10.260.30">
    <property type="entry name" value="Signal recognition particle, SRP54 subunit, M-domain"/>
    <property type="match status" value="1"/>
</dbReference>
<accession>M2YC04</accession>
<feature type="region of interest" description="Disordered" evidence="10">
    <location>
        <begin position="438"/>
        <end position="543"/>
    </location>
</feature>
<keyword evidence="13" id="KW-1185">Reference proteome</keyword>
<protein>
    <recommendedName>
        <fullName evidence="9">Signal recognition particle protein</fullName>
        <ecNumber evidence="9">3.6.5.4</ecNumber>
    </recommendedName>
    <alternativeName>
        <fullName evidence="9">Fifty-four homolog</fullName>
    </alternativeName>
</protein>
<dbReference type="Pfam" id="PF00448">
    <property type="entry name" value="SRP54"/>
    <property type="match status" value="1"/>
</dbReference>
<dbReference type="SMART" id="SM00963">
    <property type="entry name" value="SRP54_N"/>
    <property type="match status" value="1"/>
</dbReference>
<dbReference type="GO" id="GO:0005525">
    <property type="term" value="F:GTP binding"/>
    <property type="evidence" value="ECO:0007669"/>
    <property type="project" value="UniProtKB-UniRule"/>
</dbReference>
<dbReference type="HAMAP" id="MF_00306">
    <property type="entry name" value="SRP54"/>
    <property type="match status" value="1"/>
</dbReference>
<proteinExistence type="inferred from homology"/>
<evidence type="ECO:0000256" key="7">
    <source>
        <dbReference type="ARBA" id="ARBA00023274"/>
    </source>
</evidence>
<evidence type="ECO:0000256" key="5">
    <source>
        <dbReference type="ARBA" id="ARBA00023134"/>
    </source>
</evidence>
<dbReference type="PANTHER" id="PTHR11564:SF5">
    <property type="entry name" value="SIGNAL RECOGNITION PARTICLE SUBUNIT SRP54"/>
    <property type="match status" value="1"/>
</dbReference>
<feature type="compositionally biased region" description="Low complexity" evidence="10">
    <location>
        <begin position="461"/>
        <end position="474"/>
    </location>
</feature>
<evidence type="ECO:0000313" key="13">
    <source>
        <dbReference type="Proteomes" id="UP000009877"/>
    </source>
</evidence>
<keyword evidence="7 9" id="KW-0687">Ribonucleoprotein</keyword>
<comment type="similarity">
    <text evidence="1 9">Belongs to the GTP-binding SRP family. SRP54 subfamily.</text>
</comment>
<evidence type="ECO:0000256" key="3">
    <source>
        <dbReference type="ARBA" id="ARBA00022801"/>
    </source>
</evidence>
<feature type="compositionally biased region" description="Polar residues" evidence="10">
    <location>
        <begin position="516"/>
        <end position="532"/>
    </location>
</feature>
<dbReference type="SMART" id="SM00962">
    <property type="entry name" value="SRP54"/>
    <property type="match status" value="1"/>
</dbReference>
<evidence type="ECO:0000256" key="2">
    <source>
        <dbReference type="ARBA" id="ARBA00022741"/>
    </source>
</evidence>
<dbReference type="Gene3D" id="3.40.50.300">
    <property type="entry name" value="P-loop containing nucleotide triphosphate hydrolases"/>
    <property type="match status" value="1"/>
</dbReference>
<evidence type="ECO:0000256" key="8">
    <source>
        <dbReference type="ARBA" id="ARBA00048027"/>
    </source>
</evidence>
<evidence type="ECO:0000256" key="10">
    <source>
        <dbReference type="SAM" id="MobiDB-lite"/>
    </source>
</evidence>
<dbReference type="AlphaFoldDB" id="M2YC04"/>
<keyword evidence="2 9" id="KW-0547">Nucleotide-binding</keyword>
<dbReference type="EC" id="3.6.5.4" evidence="9"/>
<comment type="subcellular location">
    <subcellularLocation>
        <location evidence="9">Cytoplasm</location>
    </subcellularLocation>
    <text evidence="9">The SRP-RNC complex is targeted to the cytoplasmic membrane.</text>
</comment>
<dbReference type="InterPro" id="IPR022941">
    <property type="entry name" value="SRP54"/>
</dbReference>
<comment type="catalytic activity">
    <reaction evidence="8 9">
        <text>GTP + H2O = GDP + phosphate + H(+)</text>
        <dbReference type="Rhea" id="RHEA:19669"/>
        <dbReference type="ChEBI" id="CHEBI:15377"/>
        <dbReference type="ChEBI" id="CHEBI:15378"/>
        <dbReference type="ChEBI" id="CHEBI:37565"/>
        <dbReference type="ChEBI" id="CHEBI:43474"/>
        <dbReference type="ChEBI" id="CHEBI:58189"/>
        <dbReference type="EC" id="3.6.5.4"/>
    </reaction>
</comment>
<keyword evidence="6 9" id="KW-0733">Signal recognition particle</keyword>
<dbReference type="NCBIfam" id="TIGR00959">
    <property type="entry name" value="ffh"/>
    <property type="match status" value="1"/>
</dbReference>
<reference evidence="12 13" key="1">
    <citation type="journal article" date="2014" name="Genome Announc.">
        <title>Draft Genome Sequence of Kocuria palustris PEL.</title>
        <authorList>
            <person name="Sharma G."/>
            <person name="Khatri I."/>
            <person name="Subramanian S."/>
        </authorList>
    </citation>
    <scope>NUCLEOTIDE SEQUENCE [LARGE SCALE GENOMIC DNA]</scope>
    <source>
        <strain evidence="12 13">PEL</strain>
    </source>
</reference>
<dbReference type="CDD" id="cd18539">
    <property type="entry name" value="SRP_G"/>
    <property type="match status" value="1"/>
</dbReference>
<dbReference type="RefSeq" id="WP_006215076.1">
    <property type="nucleotide sequence ID" value="NZ_ANHZ02000017.1"/>
</dbReference>
<dbReference type="PROSITE" id="PS00300">
    <property type="entry name" value="SRP54"/>
    <property type="match status" value="1"/>
</dbReference>
<keyword evidence="4 9" id="KW-0694">RNA-binding</keyword>
<dbReference type="InterPro" id="IPR004125">
    <property type="entry name" value="Signal_recog_particle_SRP54_M"/>
</dbReference>
<dbReference type="PANTHER" id="PTHR11564">
    <property type="entry name" value="SIGNAL RECOGNITION PARTICLE 54K PROTEIN SRP54"/>
    <property type="match status" value="1"/>
</dbReference>
<dbReference type="InterPro" id="IPR027417">
    <property type="entry name" value="P-loop_NTPase"/>
</dbReference>
<evidence type="ECO:0000259" key="11">
    <source>
        <dbReference type="PROSITE" id="PS00300"/>
    </source>
</evidence>
<dbReference type="InterPro" id="IPR000897">
    <property type="entry name" value="SRP54_GTPase_dom"/>
</dbReference>
<dbReference type="FunFam" id="3.40.50.300:FF:000022">
    <property type="entry name" value="Signal recognition particle 54 kDa subunit"/>
    <property type="match status" value="1"/>
</dbReference>
<evidence type="ECO:0000256" key="1">
    <source>
        <dbReference type="ARBA" id="ARBA00005450"/>
    </source>
</evidence>
<dbReference type="InterPro" id="IPR003593">
    <property type="entry name" value="AAA+_ATPase"/>
</dbReference>
<keyword evidence="5 9" id="KW-0342">GTP-binding</keyword>
<dbReference type="Pfam" id="PF02978">
    <property type="entry name" value="SRP_SPB"/>
    <property type="match status" value="1"/>
</dbReference>
<dbReference type="GO" id="GO:0003924">
    <property type="term" value="F:GTPase activity"/>
    <property type="evidence" value="ECO:0007669"/>
    <property type="project" value="UniProtKB-UniRule"/>
</dbReference>
<feature type="compositionally biased region" description="Basic residues" evidence="10">
    <location>
        <begin position="485"/>
        <end position="494"/>
    </location>
</feature>
<feature type="binding site" evidence="9">
    <location>
        <begin position="107"/>
        <end position="114"/>
    </location>
    <ligand>
        <name>GTP</name>
        <dbReference type="ChEBI" id="CHEBI:37565"/>
    </ligand>
</feature>
<feature type="binding site" evidence="9">
    <location>
        <begin position="256"/>
        <end position="259"/>
    </location>
    <ligand>
        <name>GTP</name>
        <dbReference type="ChEBI" id="CHEBI:37565"/>
    </ligand>
</feature>
<name>M2YC04_9MICC</name>
<dbReference type="InterPro" id="IPR004780">
    <property type="entry name" value="SRP"/>
</dbReference>
<dbReference type="Proteomes" id="UP000009877">
    <property type="component" value="Unassembled WGS sequence"/>
</dbReference>
<evidence type="ECO:0000256" key="6">
    <source>
        <dbReference type="ARBA" id="ARBA00023135"/>
    </source>
</evidence>
<keyword evidence="9" id="KW-0963">Cytoplasm</keyword>
<dbReference type="SUPFAM" id="SSF52540">
    <property type="entry name" value="P-loop containing nucleoside triphosphate hydrolases"/>
    <property type="match status" value="1"/>
</dbReference>
<dbReference type="Gene3D" id="1.20.120.140">
    <property type="entry name" value="Signal recognition particle SRP54, nucleotide-binding domain"/>
    <property type="match status" value="1"/>
</dbReference>
<dbReference type="InterPro" id="IPR042101">
    <property type="entry name" value="SRP54_N_sf"/>
</dbReference>
<feature type="compositionally biased region" description="Gly residues" evidence="10">
    <location>
        <begin position="448"/>
        <end position="460"/>
    </location>
</feature>
<evidence type="ECO:0000313" key="12">
    <source>
        <dbReference type="EMBL" id="EME36174.1"/>
    </source>
</evidence>
<dbReference type="SMART" id="SM00382">
    <property type="entry name" value="AAA"/>
    <property type="match status" value="1"/>
</dbReference>
<dbReference type="GO" id="GO:0006614">
    <property type="term" value="P:SRP-dependent cotranslational protein targeting to membrane"/>
    <property type="evidence" value="ECO:0007669"/>
    <property type="project" value="InterPro"/>
</dbReference>
<gene>
    <name evidence="9" type="primary">ffh</name>
    <name evidence="12" type="ORF">C884_00653</name>
</gene>
<dbReference type="GO" id="GO:0008312">
    <property type="term" value="F:7S RNA binding"/>
    <property type="evidence" value="ECO:0007669"/>
    <property type="project" value="InterPro"/>
</dbReference>
<organism evidence="12 13">
    <name type="scientific">Kocuria palustris PEL</name>
    <dbReference type="NCBI Taxonomy" id="1236550"/>
    <lineage>
        <taxon>Bacteria</taxon>
        <taxon>Bacillati</taxon>
        <taxon>Actinomycetota</taxon>
        <taxon>Actinomycetes</taxon>
        <taxon>Micrococcales</taxon>
        <taxon>Micrococcaceae</taxon>
        <taxon>Kocuria</taxon>
    </lineage>
</organism>
<evidence type="ECO:0000256" key="9">
    <source>
        <dbReference type="HAMAP-Rule" id="MF_00306"/>
    </source>
</evidence>
<dbReference type="InterPro" id="IPR013822">
    <property type="entry name" value="Signal_recog_particl_SRP54_hlx"/>
</dbReference>
<comment type="subunit">
    <text evidence="9">Part of the signal recognition particle protein translocation system, which is composed of SRP and FtsY.</text>
</comment>
<comment type="domain">
    <text evidence="9">Composed of three domains: the N-terminal N domain, which is responsible for interactions with the ribosome, the central G domain, which binds GTP, and the C-terminal M domain, which binds the RNA and the signal sequence of the RNC.</text>
</comment>